<dbReference type="PANTHER" id="PTHR33137:SF4">
    <property type="entry name" value="MEDIATOR OF RNA POLYMERASE II TRANSCRIPTION SUBUNIT 15A-RELATED"/>
    <property type="match status" value="1"/>
</dbReference>
<dbReference type="PANTHER" id="PTHR33137">
    <property type="entry name" value="MEDIATOR OF RNA POLYMERASE II TRANSCRIPTION SUBUNIT 15A-RELATED"/>
    <property type="match status" value="1"/>
</dbReference>
<dbReference type="GO" id="GO:0003713">
    <property type="term" value="F:transcription coactivator activity"/>
    <property type="evidence" value="ECO:0007669"/>
    <property type="project" value="InterPro"/>
</dbReference>
<keyword evidence="2" id="KW-0539">Nucleus</keyword>
<dbReference type="AlphaFoldDB" id="A0AAP0IMZ2"/>
<dbReference type="FunFam" id="1.10.246.20:FF:000003">
    <property type="entry name" value="Mediator of RNA polymerase II transcription subunit 15a"/>
    <property type="match status" value="1"/>
</dbReference>
<evidence type="ECO:0000313" key="4">
    <source>
        <dbReference type="EMBL" id="KAK9118544.1"/>
    </source>
</evidence>
<protein>
    <recommendedName>
        <fullName evidence="3">Mediator complex subunit 15 KIX domain-containing protein</fullName>
    </recommendedName>
</protein>
<dbReference type="SUPFAM" id="SSF47040">
    <property type="entry name" value="Kix domain of CBP (creb binding protein)"/>
    <property type="match status" value="1"/>
</dbReference>
<organism evidence="4 5">
    <name type="scientific">Stephania cephalantha</name>
    <dbReference type="NCBI Taxonomy" id="152367"/>
    <lineage>
        <taxon>Eukaryota</taxon>
        <taxon>Viridiplantae</taxon>
        <taxon>Streptophyta</taxon>
        <taxon>Embryophyta</taxon>
        <taxon>Tracheophyta</taxon>
        <taxon>Spermatophyta</taxon>
        <taxon>Magnoliopsida</taxon>
        <taxon>Ranunculales</taxon>
        <taxon>Menispermaceae</taxon>
        <taxon>Menispermoideae</taxon>
        <taxon>Cissampelideae</taxon>
        <taxon>Stephania</taxon>
    </lineage>
</organism>
<gene>
    <name evidence="4" type="ORF">Scep_016637</name>
</gene>
<reference evidence="4 5" key="1">
    <citation type="submission" date="2024-01" db="EMBL/GenBank/DDBJ databases">
        <title>Genome assemblies of Stephania.</title>
        <authorList>
            <person name="Yang L."/>
        </authorList>
    </citation>
    <scope>NUCLEOTIDE SEQUENCE [LARGE SCALE GENOMIC DNA]</scope>
    <source>
        <strain evidence="4">JXDWG</strain>
        <tissue evidence="4">Leaf</tissue>
    </source>
</reference>
<dbReference type="InterPro" id="IPR036546">
    <property type="entry name" value="MED15_KIX"/>
</dbReference>
<dbReference type="Pfam" id="PF16987">
    <property type="entry name" value="KIX_2"/>
    <property type="match status" value="1"/>
</dbReference>
<dbReference type="EMBL" id="JBBNAG010000007">
    <property type="protein sequence ID" value="KAK9118544.1"/>
    <property type="molecule type" value="Genomic_DNA"/>
</dbReference>
<keyword evidence="5" id="KW-1185">Reference proteome</keyword>
<dbReference type="InterPro" id="IPR044661">
    <property type="entry name" value="MED15a/b/c-like"/>
</dbReference>
<name>A0AAP0IMZ2_9MAGN</name>
<dbReference type="Proteomes" id="UP001419268">
    <property type="component" value="Unassembled WGS sequence"/>
</dbReference>
<evidence type="ECO:0000256" key="1">
    <source>
        <dbReference type="ARBA" id="ARBA00004123"/>
    </source>
</evidence>
<evidence type="ECO:0000256" key="2">
    <source>
        <dbReference type="ARBA" id="ARBA00023242"/>
    </source>
</evidence>
<proteinExistence type="predicted"/>
<dbReference type="Gene3D" id="1.10.246.20">
    <property type="entry name" value="Coactivator CBP, KIX domain"/>
    <property type="match status" value="1"/>
</dbReference>
<dbReference type="InterPro" id="IPR036529">
    <property type="entry name" value="KIX_dom_sf"/>
</dbReference>
<dbReference type="GO" id="GO:0031490">
    <property type="term" value="F:chromatin DNA binding"/>
    <property type="evidence" value="ECO:0007669"/>
    <property type="project" value="InterPro"/>
</dbReference>
<evidence type="ECO:0000313" key="5">
    <source>
        <dbReference type="Proteomes" id="UP001419268"/>
    </source>
</evidence>
<comment type="subcellular location">
    <subcellularLocation>
        <location evidence="1">Nucleus</location>
    </subcellularLocation>
</comment>
<comment type="caution">
    <text evidence="4">The sequence shown here is derived from an EMBL/GenBank/DDBJ whole genome shotgun (WGS) entry which is preliminary data.</text>
</comment>
<dbReference type="GO" id="GO:0005634">
    <property type="term" value="C:nucleus"/>
    <property type="evidence" value="ECO:0007669"/>
    <property type="project" value="UniProtKB-SubCell"/>
</dbReference>
<evidence type="ECO:0000259" key="3">
    <source>
        <dbReference type="Pfam" id="PF16987"/>
    </source>
</evidence>
<accession>A0AAP0IMZ2</accession>
<feature type="domain" description="Mediator complex subunit 15 KIX" evidence="3">
    <location>
        <begin position="21"/>
        <end position="97"/>
    </location>
</feature>
<sequence length="107" mass="12280">MRMVSTRSKRVEPPPPHLPIWRTHLDPASRSRIIDKIMQTLRRHLPIYGPEGLIELRKIAGRFEEKIFDSASSQDDYLRKISLKMLTMEAKSQSTSGRNFSQASSAT</sequence>